<dbReference type="Proteomes" id="UP000028704">
    <property type="component" value="Unassembled WGS sequence"/>
</dbReference>
<organism evidence="1 2">
    <name type="scientific">Streptococcus equi subsp. ruminatorum CECT 5772</name>
    <dbReference type="NCBI Taxonomy" id="1051981"/>
    <lineage>
        <taxon>Bacteria</taxon>
        <taxon>Bacillati</taxon>
        <taxon>Bacillota</taxon>
        <taxon>Bacilli</taxon>
        <taxon>Lactobacillales</taxon>
        <taxon>Streptococcaceae</taxon>
        <taxon>Streptococcus</taxon>
    </lineage>
</organism>
<proteinExistence type="predicted"/>
<protein>
    <submittedName>
        <fullName evidence="1">Uncharacterized protein</fullName>
    </submittedName>
</protein>
<accession>A0A922NW02</accession>
<comment type="caution">
    <text evidence="1">The sequence shown here is derived from an EMBL/GenBank/DDBJ whole genome shotgun (WGS) entry which is preliminary data.</text>
</comment>
<dbReference type="EMBL" id="AWEX01000008">
    <property type="protein sequence ID" value="KED05194.1"/>
    <property type="molecule type" value="Genomic_DNA"/>
</dbReference>
<reference evidence="1 2" key="1">
    <citation type="journal article" date="2014" name="Int. J. Syst. Evol. Microbiol.">
        <title>Phylogenomics and the dynamic genome evolution of the genus Streptococcus.</title>
        <authorList>
            <consortium name="The Broad Institute Genome Sequencing Platform"/>
            <person name="Richards V.P."/>
            <person name="Palmer S.R."/>
            <person name="Pavinski Bitar P.D."/>
            <person name="Qin X."/>
            <person name="Weinstock G.M."/>
            <person name="Highlander S.K."/>
            <person name="Town C.D."/>
            <person name="Burne R.A."/>
            <person name="Stanhope M.J."/>
        </authorList>
    </citation>
    <scope>NUCLEOTIDE SEQUENCE [LARGE SCALE GENOMIC DNA]</scope>
    <source>
        <strain evidence="1 2">CECT 5772</strain>
    </source>
</reference>
<gene>
    <name evidence="1" type="ORF">CECT5772_01336</name>
</gene>
<name>A0A922NW02_9STRE</name>
<sequence length="59" mass="6766">MSSHKISYASLKETRSIAFASKPFVHKETIKLNPAAISQLNRQTNKQLYYSYYNGKPSK</sequence>
<dbReference type="AlphaFoldDB" id="A0A922NW02"/>
<evidence type="ECO:0000313" key="1">
    <source>
        <dbReference type="EMBL" id="KED05194.1"/>
    </source>
</evidence>
<evidence type="ECO:0000313" key="2">
    <source>
        <dbReference type="Proteomes" id="UP000028704"/>
    </source>
</evidence>